<evidence type="ECO:0000313" key="1">
    <source>
        <dbReference type="EMBL" id="GLY64320.1"/>
    </source>
</evidence>
<reference evidence="1" key="1">
    <citation type="submission" date="2023-03" db="EMBL/GenBank/DDBJ databases">
        <title>Amycolatopsis taiwanensis NBRC 103393.</title>
        <authorList>
            <person name="Ichikawa N."/>
            <person name="Sato H."/>
            <person name="Tonouchi N."/>
        </authorList>
    </citation>
    <scope>NUCLEOTIDE SEQUENCE</scope>
    <source>
        <strain evidence="1">NBRC 103393</strain>
    </source>
</reference>
<keyword evidence="2" id="KW-1185">Reference proteome</keyword>
<comment type="caution">
    <text evidence="1">The sequence shown here is derived from an EMBL/GenBank/DDBJ whole genome shotgun (WGS) entry which is preliminary data.</text>
</comment>
<protein>
    <recommendedName>
        <fullName evidence="3">DUF1963 domain-containing protein</fullName>
    </recommendedName>
</protein>
<dbReference type="EMBL" id="BSTI01000002">
    <property type="protein sequence ID" value="GLY64320.1"/>
    <property type="molecule type" value="Genomic_DNA"/>
</dbReference>
<evidence type="ECO:0000313" key="2">
    <source>
        <dbReference type="Proteomes" id="UP001165136"/>
    </source>
</evidence>
<sequence length="406" mass="44156">MTPTERVEEIAADPSLSVADRAQHIIEYFSAHGAQGPDRAVSCLLETTDEAVAEYVAEYLELVPAAREAKTRAAERLREAGQLVRSAARLVPWLPESLIDAFVGDYLSSPNPASPLSSVIYSIGIHHPDRLRPHADRLGTPLHQSSLLSGAPDELADSLLDDWRQTRDQNDLIALALIRTPHAANLIASVRDEVDTPEEWECLMPLAGRLPDTPTAAGFPPAFMGFVTDRGESPHVMGGRYEHDVPLCVRCDAPADRLLTLSANDLPQTLSSDPSFFWFSCDCDEVDILIVQFTENGTRAYFQPQGPAAETSRVVPGERSMTLEPHPNQTGVSRPAITGRSRHQVGGLPRWPAPETHAICPGCGNFMPFLVALDSGPTPFGPMGFDGSLFGFWCDHCSVSATRTQS</sequence>
<evidence type="ECO:0008006" key="3">
    <source>
        <dbReference type="Google" id="ProtNLM"/>
    </source>
</evidence>
<proteinExistence type="predicted"/>
<accession>A0A9W6QWQ4</accession>
<dbReference type="AlphaFoldDB" id="A0A9W6QWQ4"/>
<name>A0A9W6QWQ4_9PSEU</name>
<organism evidence="1 2">
    <name type="scientific">Amycolatopsis taiwanensis</name>
    <dbReference type="NCBI Taxonomy" id="342230"/>
    <lineage>
        <taxon>Bacteria</taxon>
        <taxon>Bacillati</taxon>
        <taxon>Actinomycetota</taxon>
        <taxon>Actinomycetes</taxon>
        <taxon>Pseudonocardiales</taxon>
        <taxon>Pseudonocardiaceae</taxon>
        <taxon>Amycolatopsis</taxon>
    </lineage>
</organism>
<dbReference type="Proteomes" id="UP001165136">
    <property type="component" value="Unassembled WGS sequence"/>
</dbReference>
<gene>
    <name evidence="1" type="ORF">Atai01_09390</name>
</gene>
<dbReference type="RefSeq" id="WP_285485997.1">
    <property type="nucleotide sequence ID" value="NZ_BSTI01000002.1"/>
</dbReference>